<feature type="region of interest" description="Disordered" evidence="1">
    <location>
        <begin position="477"/>
        <end position="500"/>
    </location>
</feature>
<keyword evidence="2" id="KW-0547">Nucleotide-binding</keyword>
<evidence type="ECO:0000256" key="1">
    <source>
        <dbReference type="SAM" id="MobiDB-lite"/>
    </source>
</evidence>
<organism evidence="2 3">
    <name type="scientific">Pleurostoma richardsiae</name>
    <dbReference type="NCBI Taxonomy" id="41990"/>
    <lineage>
        <taxon>Eukaryota</taxon>
        <taxon>Fungi</taxon>
        <taxon>Dikarya</taxon>
        <taxon>Ascomycota</taxon>
        <taxon>Pezizomycotina</taxon>
        <taxon>Sordariomycetes</taxon>
        <taxon>Sordariomycetidae</taxon>
        <taxon>Calosphaeriales</taxon>
        <taxon>Pleurostomataceae</taxon>
        <taxon>Pleurostoma</taxon>
    </lineage>
</organism>
<evidence type="ECO:0000313" key="3">
    <source>
        <dbReference type="Proteomes" id="UP001174694"/>
    </source>
</evidence>
<reference evidence="2" key="1">
    <citation type="submission" date="2022-07" db="EMBL/GenBank/DDBJ databases">
        <title>Fungi with potential for degradation of polypropylene.</title>
        <authorList>
            <person name="Gostincar C."/>
        </authorList>
    </citation>
    <scope>NUCLEOTIDE SEQUENCE</scope>
    <source>
        <strain evidence="2">EXF-13308</strain>
    </source>
</reference>
<dbReference type="Proteomes" id="UP001174694">
    <property type="component" value="Unassembled WGS sequence"/>
</dbReference>
<comment type="caution">
    <text evidence="2">The sequence shown here is derived from an EMBL/GenBank/DDBJ whole genome shotgun (WGS) entry which is preliminary data.</text>
</comment>
<sequence length="799" mass="90375">MREHVKQYFDDLKVGGIFVPAQGSRKAKWSTSKECLWEAPRGMLSKYPLKHLYTPELETREIDDLSRFFRQVLSVPDATWSDLTGELGKMRESGSRDFDRIRSIYHYLYDLRALNSGNLRQEFENKRLIFIMKNGQPGWYKTPECIWSSSAEIRGKATLSSSYKDLQDFFVDTLGVKQLPVQILYDKLLRTTTQTSMVEVKSTIRSLNELLRTEACHVNPDALLKAIVFPVKYPDNKKYLRSTDTEFAIVDREYLVKQLQGRIKLLDYSLEEVRCLKPFFEWTGLTSRYLSSSVERISSLLDGTRRPISMPRRDLKRKAHGLLRVAATFDSPRYCSDPNRLYQLLRMVDVVEMAGVSTVLSISQDGHLTKVKAFLGDAHIDETPDGLKIYVPMDEKAQQCCFASFLPERLAGWFMRDHVTQIGGKVDIAMVSALTALLTVDIPVVDTILDHLGIIPIPIVNEGVGVVKDQVRAMDQVEDDAASSEPWATPKSSTSEDLGGASGTLNTWIAGTDGNSSSPAANKMIALERELASLPSAQRHGRSTSAGSLHAPTPSTGDTLYRMLLDKVIAAARRATFPYSGAFDMSGLLDVLPREESTLWFAGYDGFDAGIGFRSSSQLERNKKIGAAGQLYAFELLSRLNPTLRDWGRENWRSGIRQYVTIHPDYTDMKAWREMETTGFTYKDKHGDLTAVLVDRGYLDREEWHNARPEYFLDVKTTTGPYNTPFYMSKYQYKRMQDVHNEKGHSKVYMILRVFNIESQAIGMSVCIDPERQRSDGRLLFTGETWSAVPGNRGARLGD</sequence>
<evidence type="ECO:0000313" key="2">
    <source>
        <dbReference type="EMBL" id="KAJ9143512.1"/>
    </source>
</evidence>
<gene>
    <name evidence="2" type="ORF">NKR23_g6624</name>
</gene>
<dbReference type="AlphaFoldDB" id="A0AA38RAQ4"/>
<name>A0AA38RAQ4_9PEZI</name>
<proteinExistence type="predicted"/>
<keyword evidence="3" id="KW-1185">Reference proteome</keyword>
<accession>A0AA38RAQ4</accession>
<dbReference type="GO" id="GO:0005524">
    <property type="term" value="F:ATP binding"/>
    <property type="evidence" value="ECO:0007669"/>
    <property type="project" value="UniProtKB-KW"/>
</dbReference>
<dbReference type="EMBL" id="JANBVO010000019">
    <property type="protein sequence ID" value="KAJ9143512.1"/>
    <property type="molecule type" value="Genomic_DNA"/>
</dbReference>
<keyword evidence="2" id="KW-0067">ATP-binding</keyword>
<protein>
    <submittedName>
        <fullName evidence="2">ATPase-like, ATP-binding domain</fullName>
    </submittedName>
</protein>